<gene>
    <name evidence="2" type="ORF">LTR78_001618</name>
</gene>
<evidence type="ECO:0000313" key="2">
    <source>
        <dbReference type="EMBL" id="KAK3678323.1"/>
    </source>
</evidence>
<organism evidence="2 3">
    <name type="scientific">Recurvomyces mirabilis</name>
    <dbReference type="NCBI Taxonomy" id="574656"/>
    <lineage>
        <taxon>Eukaryota</taxon>
        <taxon>Fungi</taxon>
        <taxon>Dikarya</taxon>
        <taxon>Ascomycota</taxon>
        <taxon>Pezizomycotina</taxon>
        <taxon>Dothideomycetes</taxon>
        <taxon>Dothideomycetidae</taxon>
        <taxon>Mycosphaerellales</taxon>
        <taxon>Teratosphaeriaceae</taxon>
        <taxon>Recurvomyces</taxon>
    </lineage>
</organism>
<dbReference type="Proteomes" id="UP001274830">
    <property type="component" value="Unassembled WGS sequence"/>
</dbReference>
<dbReference type="EMBL" id="JAUTXT010000004">
    <property type="protein sequence ID" value="KAK3678323.1"/>
    <property type="molecule type" value="Genomic_DNA"/>
</dbReference>
<evidence type="ECO:0000256" key="1">
    <source>
        <dbReference type="SAM" id="MobiDB-lite"/>
    </source>
</evidence>
<evidence type="ECO:0000313" key="3">
    <source>
        <dbReference type="Proteomes" id="UP001274830"/>
    </source>
</evidence>
<comment type="caution">
    <text evidence="2">The sequence shown here is derived from an EMBL/GenBank/DDBJ whole genome shotgun (WGS) entry which is preliminary data.</text>
</comment>
<proteinExistence type="predicted"/>
<accession>A0AAE0WUY3</accession>
<reference evidence="2" key="1">
    <citation type="submission" date="2023-07" db="EMBL/GenBank/DDBJ databases">
        <title>Black Yeasts Isolated from many extreme environments.</title>
        <authorList>
            <person name="Coleine C."/>
            <person name="Stajich J.E."/>
            <person name="Selbmann L."/>
        </authorList>
    </citation>
    <scope>NUCLEOTIDE SEQUENCE</scope>
    <source>
        <strain evidence="2">CCFEE 5485</strain>
    </source>
</reference>
<sequence length="362" mass="40275">MASGIEDVESITGRVAHQYDEAKKDFEVAQAHQEAVIEAACIDTEAIQDPLTVPGLLNSSSSPLSEKCAESARQPMLVSETKTKEDIEASNPEKPAGSLQYRANDYSNVLWHWEGEYTNRLSLYGCAVKRPNGSWYILECRVCHANLPNNLTSRNGILDGIKAFYVHLRQAHGMDFGDDVMACREHCQLIKQTIVPETTAEKAEIIAARAQPDLTRHKGGSTKREFTDTWDYGRGQLLVDFSYGGLGNDYDNEKDLAAYTPSLRKAKIATKCKVITVSDDDEGQQYEEISTVFPFDTPKNLVRRKTPKKTKGHHVNSTNDDDDIDGEVRISSPYFRETAPRPASILASTPANTDRSLETLRS</sequence>
<name>A0AAE0WUY3_9PEZI</name>
<protein>
    <submittedName>
        <fullName evidence="2">Uncharacterized protein</fullName>
    </submittedName>
</protein>
<feature type="region of interest" description="Disordered" evidence="1">
    <location>
        <begin position="303"/>
        <end position="362"/>
    </location>
</feature>
<feature type="compositionally biased region" description="Basic residues" evidence="1">
    <location>
        <begin position="303"/>
        <end position="314"/>
    </location>
</feature>
<keyword evidence="3" id="KW-1185">Reference proteome</keyword>
<dbReference type="AlphaFoldDB" id="A0AAE0WUY3"/>